<keyword evidence="3" id="KW-1185">Reference proteome</keyword>
<reference evidence="3" key="1">
    <citation type="submission" date="2016-10" db="EMBL/GenBank/DDBJ databases">
        <authorList>
            <person name="Varghese N."/>
            <person name="Submissions S."/>
        </authorList>
    </citation>
    <scope>NUCLEOTIDE SEQUENCE [LARGE SCALE GENOMIC DNA]</scope>
    <source>
        <strain evidence="3">DSM 123</strain>
    </source>
</reference>
<feature type="transmembrane region" description="Helical" evidence="1">
    <location>
        <begin position="193"/>
        <end position="216"/>
    </location>
</feature>
<evidence type="ECO:0000313" key="3">
    <source>
        <dbReference type="Proteomes" id="UP000199615"/>
    </source>
</evidence>
<accession>A0A1H8S5F5</accession>
<keyword evidence="1" id="KW-0472">Membrane</keyword>
<dbReference type="EMBL" id="FODT01000004">
    <property type="protein sequence ID" value="SEO73842.1"/>
    <property type="molecule type" value="Genomic_DNA"/>
</dbReference>
<dbReference type="RefSeq" id="WP_011502424.1">
    <property type="nucleotide sequence ID" value="NZ_FODT01000004.1"/>
</dbReference>
<sequence>MSETPQSFAGAALKLLPIDREAFFDLSETRQAVAAGAQLSISYLLMNAAATLIAGYGLLANSEAVVIGAMLIAMLYGPILGIGLALAELDVRMLAGALATEIVGVVWVLAIGTGIGWLHDNVPISEQLLARTTPNLLDMMIALVGGAAGAYAAASRRISGAVVGVAIATALCPPLTACGILIARGYFQLAGGAFVLFLTNLTAISAAAMAVFLVIGHRAQTVGPSFRATWSARLVPLIVLAVLGTYLVDAFRRNIDESSVRSSVQRVLEEGLITQPGARVIEVRLTTEAGKRLAFAVVRTPEFLTAETVARLNAKIDEVTGRDIVLHVRSVPIQEMTRDGQVSFGRVSGSRF</sequence>
<feature type="transmembrane region" description="Helical" evidence="1">
    <location>
        <begin position="228"/>
        <end position="248"/>
    </location>
</feature>
<dbReference type="AlphaFoldDB" id="A0A1H8S5F5"/>
<organism evidence="2 3">
    <name type="scientific">Rhodopseudomonas pseudopalustris</name>
    <dbReference type="NCBI Taxonomy" id="1513892"/>
    <lineage>
        <taxon>Bacteria</taxon>
        <taxon>Pseudomonadati</taxon>
        <taxon>Pseudomonadota</taxon>
        <taxon>Alphaproteobacteria</taxon>
        <taxon>Hyphomicrobiales</taxon>
        <taxon>Nitrobacteraceae</taxon>
        <taxon>Rhodopseudomonas</taxon>
    </lineage>
</organism>
<keyword evidence="1" id="KW-0812">Transmembrane</keyword>
<gene>
    <name evidence="2" type="ORF">SAMN05444123_104284</name>
</gene>
<feature type="transmembrane region" description="Helical" evidence="1">
    <location>
        <begin position="65"/>
        <end position="87"/>
    </location>
</feature>
<keyword evidence="1" id="KW-1133">Transmembrane helix</keyword>
<name>A0A1H8S5F5_9BRAD</name>
<feature type="transmembrane region" description="Helical" evidence="1">
    <location>
        <begin position="136"/>
        <end position="154"/>
    </location>
</feature>
<feature type="transmembrane region" description="Helical" evidence="1">
    <location>
        <begin position="161"/>
        <end position="187"/>
    </location>
</feature>
<evidence type="ECO:0000313" key="2">
    <source>
        <dbReference type="EMBL" id="SEO73842.1"/>
    </source>
</evidence>
<proteinExistence type="predicted"/>
<dbReference type="PANTHER" id="PTHR20992:SF9">
    <property type="entry name" value="AT15442P-RELATED"/>
    <property type="match status" value="1"/>
</dbReference>
<dbReference type="OrthoDB" id="9790659at2"/>
<feature type="transmembrane region" description="Helical" evidence="1">
    <location>
        <begin position="40"/>
        <end position="59"/>
    </location>
</feature>
<evidence type="ECO:0000256" key="1">
    <source>
        <dbReference type="SAM" id="Phobius"/>
    </source>
</evidence>
<dbReference type="Pfam" id="PF04087">
    <property type="entry name" value="DUF389"/>
    <property type="match status" value="1"/>
</dbReference>
<dbReference type="PANTHER" id="PTHR20992">
    <property type="entry name" value="AT15442P-RELATED"/>
    <property type="match status" value="1"/>
</dbReference>
<feature type="transmembrane region" description="Helical" evidence="1">
    <location>
        <begin position="94"/>
        <end position="116"/>
    </location>
</feature>
<protein>
    <submittedName>
        <fullName evidence="2">Uncharacterized hydrophobic domain-containing protein</fullName>
    </submittedName>
</protein>
<dbReference type="Proteomes" id="UP000199615">
    <property type="component" value="Unassembled WGS sequence"/>
</dbReference>
<dbReference type="InterPro" id="IPR005240">
    <property type="entry name" value="DUF389"/>
</dbReference>